<dbReference type="Proteomes" id="UP000494174">
    <property type="component" value="Unassembled WGS sequence"/>
</dbReference>
<name>A0A6P2QGA0_BURL3</name>
<dbReference type="EMBL" id="CABVPU010000027">
    <property type="protein sequence ID" value="VWC19058.1"/>
    <property type="molecule type" value="Genomic_DNA"/>
</dbReference>
<sequence>MPIVSRISATFGSVMINRKRLRQSGSTATSGACAVASRTVPAVVVALWPSS</sequence>
<evidence type="ECO:0000313" key="2">
    <source>
        <dbReference type="Proteomes" id="UP000494174"/>
    </source>
</evidence>
<protein>
    <submittedName>
        <fullName evidence="1">Uncharacterized protein</fullName>
    </submittedName>
</protein>
<proteinExistence type="predicted"/>
<dbReference type="PROSITE" id="PS51257">
    <property type="entry name" value="PROKAR_LIPOPROTEIN"/>
    <property type="match status" value="1"/>
</dbReference>
<gene>
    <name evidence="1" type="ORF">BLA15945_05803</name>
</gene>
<reference evidence="1 2" key="1">
    <citation type="submission" date="2019-09" db="EMBL/GenBank/DDBJ databases">
        <authorList>
            <person name="Depoorter E."/>
        </authorList>
    </citation>
    <scope>NUCLEOTIDE SEQUENCE [LARGE SCALE GENOMIC DNA]</scope>
    <source>
        <strain evidence="1">R-15945</strain>
    </source>
</reference>
<organism evidence="1 2">
    <name type="scientific">Burkholderia lata (strain ATCC 17760 / DSM 23089 / LMG 22485 / NCIMB 9086 / R18194 / 383)</name>
    <dbReference type="NCBI Taxonomy" id="482957"/>
    <lineage>
        <taxon>Bacteria</taxon>
        <taxon>Pseudomonadati</taxon>
        <taxon>Pseudomonadota</taxon>
        <taxon>Betaproteobacteria</taxon>
        <taxon>Burkholderiales</taxon>
        <taxon>Burkholderiaceae</taxon>
        <taxon>Burkholderia</taxon>
        <taxon>Burkholderia cepacia complex</taxon>
    </lineage>
</organism>
<evidence type="ECO:0000313" key="1">
    <source>
        <dbReference type="EMBL" id="VWC19058.1"/>
    </source>
</evidence>
<dbReference type="AlphaFoldDB" id="A0A6P2QGA0"/>
<accession>A0A6P2QGA0</accession>